<protein>
    <submittedName>
        <fullName evidence="2">PcfJ-like protein</fullName>
    </submittedName>
</protein>
<dbReference type="InterPro" id="IPR025586">
    <property type="entry name" value="PcfJ"/>
</dbReference>
<evidence type="ECO:0000256" key="1">
    <source>
        <dbReference type="SAM" id="Coils"/>
    </source>
</evidence>
<dbReference type="KEGG" id="peo:AS203_05570"/>
<feature type="coiled-coil region" evidence="1">
    <location>
        <begin position="291"/>
        <end position="321"/>
    </location>
</feature>
<organism evidence="2 3">
    <name type="scientific">Hoylesella enoeca</name>
    <dbReference type="NCBI Taxonomy" id="76123"/>
    <lineage>
        <taxon>Bacteria</taxon>
        <taxon>Pseudomonadati</taxon>
        <taxon>Bacteroidota</taxon>
        <taxon>Bacteroidia</taxon>
        <taxon>Bacteroidales</taxon>
        <taxon>Prevotellaceae</taxon>
        <taxon>Hoylesella</taxon>
    </lineage>
</organism>
<evidence type="ECO:0000313" key="2">
    <source>
        <dbReference type="EMBL" id="ALO48614.1"/>
    </source>
</evidence>
<gene>
    <name evidence="2" type="ORF">AS203_05570</name>
</gene>
<evidence type="ECO:0000313" key="3">
    <source>
        <dbReference type="Proteomes" id="UP000056252"/>
    </source>
</evidence>
<keyword evidence="3" id="KW-1185">Reference proteome</keyword>
<keyword evidence="1" id="KW-0175">Coiled coil</keyword>
<dbReference type="EMBL" id="CP013195">
    <property type="protein sequence ID" value="ALO48614.1"/>
    <property type="molecule type" value="Genomic_DNA"/>
</dbReference>
<name>A0A0S2KJZ9_9BACT</name>
<dbReference type="Pfam" id="PF14284">
    <property type="entry name" value="PcfJ"/>
    <property type="match status" value="1"/>
</dbReference>
<accession>A0A0S2KJZ9</accession>
<dbReference type="Proteomes" id="UP000056252">
    <property type="component" value="Chromosome"/>
</dbReference>
<dbReference type="RefSeq" id="WP_025066638.1">
    <property type="nucleotide sequence ID" value="NZ_CP013195.1"/>
</dbReference>
<sequence length="423" mass="49818">MKPRNKFQKQVAELAIQLPTITDKQSQWAYTHLFEHIAKRNTKGEHTCLECGHQWTDTRHKGKTTICPHCGTKLTIHTERQRVSRDIAYYCVLTTFKGYQVIRYFYMEVYRKQGQPIRRFCSEVVERWMAPNGKSAVLARLRPMSCWYDTWQFGSKLEIRPDKLLYDILPHGIYPRYGVMKDIRRNGFKGAFHDLTPFELFHSILTDNKAETLLKSGQISLLRHFIRDRYAKIDKYWASIRICLRNSYQVEDGNLWCDMVDTLATLNKDIRSPKYVCPTDLRAAHDHYQAKRRAMKERENIIKKRKEAMEAEQEYKQLKAKFFGIEFTDGIIRIHVLESVQEHLEEGTAMHHCVYDARYYSKPQSLIFSATKDGERIETIEVSLETMKVVQSRGVCNKNTEYHEQILALMQKNMRTIAQRATA</sequence>
<dbReference type="AlphaFoldDB" id="A0A0S2KJZ9"/>
<dbReference type="STRING" id="76123.AS203_05570"/>
<proteinExistence type="predicted"/>
<dbReference type="eggNOG" id="ENOG502Z9FZ">
    <property type="taxonomic scope" value="Bacteria"/>
</dbReference>
<dbReference type="OrthoDB" id="700137at2"/>
<reference evidence="3" key="1">
    <citation type="submission" date="2015-11" db="EMBL/GenBank/DDBJ databases">
        <authorList>
            <person name="Holder M.E."/>
            <person name="Ajami N.J."/>
            <person name="Petrosino J.F."/>
        </authorList>
    </citation>
    <scope>NUCLEOTIDE SEQUENCE [LARGE SCALE GENOMIC DNA]</scope>
    <source>
        <strain evidence="3">F0113</strain>
    </source>
</reference>